<dbReference type="PANTHER" id="PTHR12792">
    <property type="entry name" value="EXTRA SPINDLE POLES 1-RELATED"/>
    <property type="match status" value="1"/>
</dbReference>
<keyword evidence="9" id="KW-1185">Reference proteome</keyword>
<dbReference type="InterPro" id="IPR030397">
    <property type="entry name" value="SEPARIN_core_dom"/>
</dbReference>
<dbReference type="GO" id="GO:0004197">
    <property type="term" value="F:cysteine-type endopeptidase activity"/>
    <property type="evidence" value="ECO:0007669"/>
    <property type="project" value="InterPro"/>
</dbReference>
<dbReference type="HOGENOM" id="CLU_000454_0_0_1"/>
<reference evidence="7" key="2">
    <citation type="submission" date="2010-07" db="EMBL/GenBank/DDBJ databases">
        <authorList>
            <consortium name="The Broad Institute Genome Sequencing Platform"/>
            <consortium name="Broad Institute Genome Sequencing Center for Infectious Disease"/>
            <person name="Ma L.-J."/>
            <person name="Dead R."/>
            <person name="Young S."/>
            <person name="Zeng Q."/>
            <person name="Koehrsen M."/>
            <person name="Alvarado L."/>
            <person name="Berlin A."/>
            <person name="Chapman S.B."/>
            <person name="Chen Z."/>
            <person name="Freedman E."/>
            <person name="Gellesch M."/>
            <person name="Goldberg J."/>
            <person name="Griggs A."/>
            <person name="Gujja S."/>
            <person name="Heilman E.R."/>
            <person name="Heiman D."/>
            <person name="Hepburn T."/>
            <person name="Howarth C."/>
            <person name="Jen D."/>
            <person name="Larson L."/>
            <person name="Mehta T."/>
            <person name="Neiman D."/>
            <person name="Pearson M."/>
            <person name="Roberts A."/>
            <person name="Saif S."/>
            <person name="Shea T."/>
            <person name="Shenoy N."/>
            <person name="Sisk P."/>
            <person name="Stolte C."/>
            <person name="Sykes S."/>
            <person name="Walk T."/>
            <person name="White J."/>
            <person name="Yandava C."/>
            <person name="Haas B."/>
            <person name="Nusbaum C."/>
            <person name="Birren B."/>
        </authorList>
    </citation>
    <scope>NUCLEOTIDE SEQUENCE</scope>
    <source>
        <strain evidence="7">R3-111a-1</strain>
    </source>
</reference>
<evidence type="ECO:0000256" key="3">
    <source>
        <dbReference type="ARBA" id="ARBA00022801"/>
    </source>
</evidence>
<feature type="region of interest" description="Disordered" evidence="5">
    <location>
        <begin position="1829"/>
        <end position="1850"/>
    </location>
</feature>
<feature type="compositionally biased region" description="Low complexity" evidence="5">
    <location>
        <begin position="1310"/>
        <end position="1330"/>
    </location>
</feature>
<dbReference type="GeneID" id="20349965"/>
<keyword evidence="4" id="KW-0159">Chromosome partition</keyword>
<evidence type="ECO:0000313" key="7">
    <source>
        <dbReference type="EMBL" id="EJT72647.1"/>
    </source>
</evidence>
<feature type="region of interest" description="Disordered" evidence="5">
    <location>
        <begin position="2077"/>
        <end position="2100"/>
    </location>
</feature>
<dbReference type="STRING" id="644352.J3P7L5"/>
<dbReference type="RefSeq" id="XP_009225621.1">
    <property type="nucleotide sequence ID" value="XM_009227357.1"/>
</dbReference>
<reference evidence="9" key="1">
    <citation type="submission" date="2010-07" db="EMBL/GenBank/DDBJ databases">
        <title>The genome sequence of Gaeumannomyces graminis var. tritici strain R3-111a-1.</title>
        <authorList>
            <consortium name="The Broad Institute Genome Sequencing Platform"/>
            <person name="Ma L.-J."/>
            <person name="Dead R."/>
            <person name="Young S."/>
            <person name="Zeng Q."/>
            <person name="Koehrsen M."/>
            <person name="Alvarado L."/>
            <person name="Berlin A."/>
            <person name="Chapman S.B."/>
            <person name="Chen Z."/>
            <person name="Freedman E."/>
            <person name="Gellesch M."/>
            <person name="Goldberg J."/>
            <person name="Griggs A."/>
            <person name="Gujja S."/>
            <person name="Heilman E.R."/>
            <person name="Heiman D."/>
            <person name="Hepburn T."/>
            <person name="Howarth C."/>
            <person name="Jen D."/>
            <person name="Larson L."/>
            <person name="Mehta T."/>
            <person name="Neiman D."/>
            <person name="Pearson M."/>
            <person name="Roberts A."/>
            <person name="Saif S."/>
            <person name="Shea T."/>
            <person name="Shenoy N."/>
            <person name="Sisk P."/>
            <person name="Stolte C."/>
            <person name="Sykes S."/>
            <person name="Walk T."/>
            <person name="White J."/>
            <person name="Yandava C."/>
            <person name="Haas B."/>
            <person name="Nusbaum C."/>
            <person name="Birren B."/>
        </authorList>
    </citation>
    <scope>NUCLEOTIDE SEQUENCE [LARGE SCALE GENOMIC DNA]</scope>
    <source>
        <strain evidence="9">R3-111a-1</strain>
    </source>
</reference>
<dbReference type="EnsemblFungi" id="EJT72647">
    <property type="protein sequence ID" value="EJT72647"/>
    <property type="gene ID" value="GGTG_09507"/>
</dbReference>
<feature type="compositionally biased region" description="Low complexity" evidence="5">
    <location>
        <begin position="1835"/>
        <end position="1850"/>
    </location>
</feature>
<dbReference type="Proteomes" id="UP000006039">
    <property type="component" value="Unassembled WGS sequence"/>
</dbReference>
<evidence type="ECO:0000256" key="5">
    <source>
        <dbReference type="SAM" id="MobiDB-lite"/>
    </source>
</evidence>
<evidence type="ECO:0000256" key="4">
    <source>
        <dbReference type="ARBA" id="ARBA00022829"/>
    </source>
</evidence>
<evidence type="ECO:0000256" key="1">
    <source>
        <dbReference type="ARBA" id="ARBA00000451"/>
    </source>
</evidence>
<evidence type="ECO:0000259" key="6">
    <source>
        <dbReference type="PROSITE" id="PS51700"/>
    </source>
</evidence>
<organism evidence="7">
    <name type="scientific">Gaeumannomyces tritici (strain R3-111a-1)</name>
    <name type="common">Wheat and barley take-all root rot fungus</name>
    <name type="synonym">Gaeumannomyces graminis var. tritici</name>
    <dbReference type="NCBI Taxonomy" id="644352"/>
    <lineage>
        <taxon>Eukaryota</taxon>
        <taxon>Fungi</taxon>
        <taxon>Dikarya</taxon>
        <taxon>Ascomycota</taxon>
        <taxon>Pezizomycotina</taxon>
        <taxon>Sordariomycetes</taxon>
        <taxon>Sordariomycetidae</taxon>
        <taxon>Magnaporthales</taxon>
        <taxon>Magnaporthaceae</taxon>
        <taxon>Gaeumannomyces</taxon>
    </lineage>
</organism>
<dbReference type="GO" id="GO:0072686">
    <property type="term" value="C:mitotic spindle"/>
    <property type="evidence" value="ECO:0007669"/>
    <property type="project" value="TreeGrafter"/>
</dbReference>
<dbReference type="eggNOG" id="KOG1849">
    <property type="taxonomic scope" value="Eukaryota"/>
</dbReference>
<dbReference type="EC" id="3.4.22.49" evidence="2"/>
<sequence>MASLQEQADSVRSAVTSISTCSPATAVLLKDLVLPSDASARADGTESRASKTSRAPKTTTSGRAPSKKSTKAATTAGLSSKEKAGLATHVINASLKALGEAAKPTAALPAPRLTQPEAGDLVRKASRNALRRSLSAPPTPLQARTLNRVATSPLATVKQPARPASSGSGSSSCLSLVECARIAFAALRGLHNAGEITLPELQLESGMSSLVARLIALGMLEQAAKELRLLKQRLDSRSGVQATAKKPNKAGAQIETAPANRISDILDFCGFKAADGPFTNLVITTQLQALRILSMMKKPQHTESVVDILKDSTGSSPLRLLIAYAGSSTTHRDKASRQLETLSQLLLSLTPSVSSKSDDEALEPKLSISPSAAFDMQVLGLESRLRWWAIAGHKGDVHKDILSPFSRCLAAYIRRAGPGDESLYNTCVNAFERIQELVGSSVTSPGTSFKSPIATLYQALGAVARETRKYSEAIKWTKLARGLMKEGIDSEASRCAVDALLLSLQLKNPAEYLEDNTLVDGVIDGMQGVLKGDSAELEDLLVNVGLARRSAMNVLVAQDRSALAPKDTLRSLESFVVQCPRFCLRWLGKPPASNGSTKDFLRYEQRRQMLTKSIHLFLDSAFMVIKALIDERRMFWAQMDIVLGDCLTLLDYMGDSGNAESSTSHHVKISHFYFMQYTLLRQSSKDPKSPEPMRALRRSIECVKQRSAREKEKSQLIMKLERLAEAYNSLGRVGEALGALQSIRSSLVDDGVLAEVVQCLEERPPVLAWTRTSQASTLSRTLVSIAGLEQVPMNWSVDLPEAQQLAVREHWLHFVILGGSKDRKRPTLADECVESLLKTYYPTRFPIKRIRTLLSLLTVNLDDQDQFAAIESQIDAVVGLIKGGGCAEDRPLEPYLQHYYAYHNSLVGLKSAAPDLDRIDSALAQWNKVLKDCNTLEELDRVIDNPAALLSHLQSLGDFGRTMSHDPVQLAALELSSMISNISSKWGPEDRIRSYSSLALLYANTGRCAMAEKALDACQEFVLKESGSIPGGAVADMHLAYAEYYILTGDLDKAESHFNQARGHAVSDRSSQSSKTRRRDLISYASLLQSMIASKKGEAHHALVHARETVRVLFSDWAKLEDRVKAKQKAKDAADLSDGDSPLTPSSAMIAAGPEFWKLFHSLFRSMSHLSSVYAHLGMFQETVYYAEQAQKMAQGTNARLYLAQCEAWLALVHFKAGNLDKSLELANQSSSRLSGGDGTCTAVTLACQLAGLYRDLKEPDLEQDMINRAEAAMKYLKETPGDVDSGDVQEAPATVKAGPEEKAKRQPAKRAASAASTARKTTRKAVTVSKAKAPAPKVEAPAPIISDIVISGLQRSLMMHRAISLLNSRDWTAAMELLQQSQVLTKLGKSKLGEMVARATCFFGQCQDQMMRDAVFSVIQDSTLSFPAVCSASSEAVAERLALVKASPPKKGRGAAAAASAARLPDFIENLQAAHDCLVQAHAVAMVSGDGAMVHRIAGMLQSTMLLLSAACPSRPRITGSQAFATCSVEAAQNLTWRRERKALLLEMSGYKSDGLEWPIPMGQADPSLSPARAGAPTADMGRFQKDFIDIIPKDWTVISVSLSDNKHDLCVSRLQAGHSPFVIRLPLERGSSRDSANDSFNYHQGRAELQEIIGLADGSAHRAKDMAKKRLKSEWWAEREELDKRLGELLENVEQVWLGGFKGIFSQQRRSPDLLARFQKSFHDILDKHLPSRRQVRGRRIKAAAAAPAPVKVTLDPRILELFVGLGDVTGPECGDLDDALNDLLYFVVDILQFHGERNAYDEIDFDSMCVETFDALHSYHTTAAEKKKSGAKKSGNATGGQQQQQQQHTVLVLDKALHIFPWESLPCMQGQAVSRVPSLECLRRLILEQRRPKDDASAPSGHHACKRSGAYMLNPSGDLMNTQGTFEEPLASALLEADNNNNNSNNNNNNNNNNWVGTVGRAPTDAEFEQALRTRDVLLYFGHGSGAQYVRGRTVRRLEGGCRAAVLLWGCSSASLADVGDFETHGPVWNYLMAGCPSVAGTLWDVTDRDIDRLAARALEEWGLVGAGTFPAEDKGKKALSSSSSSSSSGATGSGAATAAAGGKSSSSAASSLAQAVATARDVCRFRYLTAAAVCVYGIPVYLTDGETTTTATTTA</sequence>
<feature type="compositionally biased region" description="Low complexity" evidence="5">
    <location>
        <begin position="2082"/>
        <end position="2100"/>
    </location>
</feature>
<dbReference type="Pfam" id="PF03568">
    <property type="entry name" value="Separin_C"/>
    <property type="match status" value="1"/>
</dbReference>
<dbReference type="VEuPathDB" id="FungiDB:GGTG_09507"/>
<keyword evidence="3" id="KW-0378">Hydrolase</keyword>
<dbReference type="Gene3D" id="1.25.40.10">
    <property type="entry name" value="Tetratricopeptide repeat domain"/>
    <property type="match status" value="2"/>
</dbReference>
<protein>
    <recommendedName>
        <fullName evidence="2">separase</fullName>
        <ecNumber evidence="2">3.4.22.49</ecNumber>
    </recommendedName>
</protein>
<feature type="domain" description="Peptidase C50" evidence="6">
    <location>
        <begin position="1909"/>
        <end position="2025"/>
    </location>
</feature>
<dbReference type="SUPFAM" id="SSF48452">
    <property type="entry name" value="TPR-like"/>
    <property type="match status" value="2"/>
</dbReference>
<dbReference type="GO" id="GO:0005634">
    <property type="term" value="C:nucleus"/>
    <property type="evidence" value="ECO:0007669"/>
    <property type="project" value="InterPro"/>
</dbReference>
<dbReference type="PROSITE" id="PS51700">
    <property type="entry name" value="SEPARIN"/>
    <property type="match status" value="1"/>
</dbReference>
<dbReference type="InterPro" id="IPR005314">
    <property type="entry name" value="Peptidase_C50"/>
</dbReference>
<dbReference type="GO" id="GO:0044732">
    <property type="term" value="C:mitotic spindle pole body"/>
    <property type="evidence" value="ECO:0007669"/>
    <property type="project" value="TreeGrafter"/>
</dbReference>
<dbReference type="OrthoDB" id="10255632at2759"/>
<name>J3P7L5_GAET3</name>
<reference evidence="7" key="3">
    <citation type="submission" date="2010-09" db="EMBL/GenBank/DDBJ databases">
        <title>Annotation of Gaeumannomyces graminis var. tritici R3-111a-1.</title>
        <authorList>
            <consortium name="The Broad Institute Genome Sequencing Platform"/>
            <person name="Ma L.-J."/>
            <person name="Dead R."/>
            <person name="Young S.K."/>
            <person name="Zeng Q."/>
            <person name="Gargeya S."/>
            <person name="Fitzgerald M."/>
            <person name="Haas B."/>
            <person name="Abouelleil A."/>
            <person name="Alvarado L."/>
            <person name="Arachchi H.M."/>
            <person name="Berlin A."/>
            <person name="Brown A."/>
            <person name="Chapman S.B."/>
            <person name="Chen Z."/>
            <person name="Dunbar C."/>
            <person name="Freedman E."/>
            <person name="Gearin G."/>
            <person name="Gellesch M."/>
            <person name="Goldberg J."/>
            <person name="Griggs A."/>
            <person name="Gujja S."/>
            <person name="Heiman D."/>
            <person name="Howarth C."/>
            <person name="Larson L."/>
            <person name="Lui A."/>
            <person name="MacDonald P.J.P."/>
            <person name="Mehta T."/>
            <person name="Montmayeur A."/>
            <person name="Murphy C."/>
            <person name="Neiman D."/>
            <person name="Pearson M."/>
            <person name="Priest M."/>
            <person name="Roberts A."/>
            <person name="Saif S."/>
            <person name="Shea T."/>
            <person name="Shenoy N."/>
            <person name="Sisk P."/>
            <person name="Stolte C."/>
            <person name="Sykes S."/>
            <person name="Yandava C."/>
            <person name="Wortman J."/>
            <person name="Nusbaum C."/>
            <person name="Birren B."/>
        </authorList>
    </citation>
    <scope>NUCLEOTIDE SEQUENCE</scope>
    <source>
        <strain evidence="7">R3-111a-1</strain>
    </source>
</reference>
<evidence type="ECO:0000256" key="2">
    <source>
        <dbReference type="ARBA" id="ARBA00012489"/>
    </source>
</evidence>
<proteinExistence type="predicted"/>
<dbReference type="GO" id="GO:0005737">
    <property type="term" value="C:cytoplasm"/>
    <property type="evidence" value="ECO:0007669"/>
    <property type="project" value="TreeGrafter"/>
</dbReference>
<reference evidence="8" key="4">
    <citation type="journal article" date="2015" name="G3 (Bethesda)">
        <title>Genome sequences of three phytopathogenic species of the Magnaporthaceae family of fungi.</title>
        <authorList>
            <person name="Okagaki L.H."/>
            <person name="Nunes C.C."/>
            <person name="Sailsbery J."/>
            <person name="Clay B."/>
            <person name="Brown D."/>
            <person name="John T."/>
            <person name="Oh Y."/>
            <person name="Young N."/>
            <person name="Fitzgerald M."/>
            <person name="Haas B.J."/>
            <person name="Zeng Q."/>
            <person name="Young S."/>
            <person name="Adiconis X."/>
            <person name="Fan L."/>
            <person name="Levin J.Z."/>
            <person name="Mitchell T.K."/>
            <person name="Okubara P.A."/>
            <person name="Farman M.L."/>
            <person name="Kohn L.M."/>
            <person name="Birren B."/>
            <person name="Ma L.-J."/>
            <person name="Dean R.A."/>
        </authorList>
    </citation>
    <scope>NUCLEOTIDE SEQUENCE</scope>
    <source>
        <strain evidence="8">R3-111a-1</strain>
    </source>
</reference>
<dbReference type="GO" id="GO:0051307">
    <property type="term" value="P:meiotic chromosome separation"/>
    <property type="evidence" value="ECO:0007669"/>
    <property type="project" value="TreeGrafter"/>
</dbReference>
<dbReference type="PANTHER" id="PTHR12792:SF0">
    <property type="entry name" value="SEPARIN"/>
    <property type="match status" value="1"/>
</dbReference>
<evidence type="ECO:0000313" key="9">
    <source>
        <dbReference type="Proteomes" id="UP000006039"/>
    </source>
</evidence>
<comment type="catalytic activity">
    <reaction evidence="1">
        <text>All bonds known to be hydrolyzed by this endopeptidase have arginine in P1 and an acidic residue in P4. P6 is often occupied by an acidic residue or by a hydroxy-amino-acid residue, the phosphorylation of which enhances cleavage.</text>
        <dbReference type="EC" id="3.4.22.49"/>
    </reaction>
</comment>
<feature type="region of interest" description="Disordered" evidence="5">
    <location>
        <begin position="37"/>
        <end position="81"/>
    </location>
</feature>
<evidence type="ECO:0000313" key="8">
    <source>
        <dbReference type="EnsemblFungi" id="EJT72647"/>
    </source>
</evidence>
<feature type="compositionally biased region" description="Polar residues" evidence="5">
    <location>
        <begin position="50"/>
        <end position="63"/>
    </location>
</feature>
<accession>J3P7L5</accession>
<dbReference type="GO" id="GO:0006508">
    <property type="term" value="P:proteolysis"/>
    <property type="evidence" value="ECO:0007669"/>
    <property type="project" value="InterPro"/>
</dbReference>
<reference evidence="8" key="5">
    <citation type="submission" date="2018-04" db="UniProtKB">
        <authorList>
            <consortium name="EnsemblFungi"/>
        </authorList>
    </citation>
    <scope>IDENTIFICATION</scope>
    <source>
        <strain evidence="8">R3-111a-1</strain>
    </source>
</reference>
<dbReference type="InterPro" id="IPR011990">
    <property type="entry name" value="TPR-like_helical_dom_sf"/>
</dbReference>
<feature type="region of interest" description="Disordered" evidence="5">
    <location>
        <begin position="1281"/>
        <end position="1330"/>
    </location>
</feature>
<gene>
    <name evidence="8" type="primary">20349965</name>
    <name evidence="7" type="ORF">GGTG_09507</name>
</gene>
<dbReference type="EMBL" id="GL385399">
    <property type="protein sequence ID" value="EJT72647.1"/>
    <property type="molecule type" value="Genomic_DNA"/>
</dbReference>